<dbReference type="Gene3D" id="4.10.240.10">
    <property type="entry name" value="Zn(2)-C6 fungal-type DNA-binding domain"/>
    <property type="match status" value="1"/>
</dbReference>
<feature type="region of interest" description="Disordered" evidence="3">
    <location>
        <begin position="99"/>
        <end position="125"/>
    </location>
</feature>
<evidence type="ECO:0000256" key="3">
    <source>
        <dbReference type="SAM" id="MobiDB-lite"/>
    </source>
</evidence>
<dbReference type="GO" id="GO:0003677">
    <property type="term" value="F:DNA binding"/>
    <property type="evidence" value="ECO:0007669"/>
    <property type="project" value="InterPro"/>
</dbReference>
<evidence type="ECO:0000256" key="1">
    <source>
        <dbReference type="ARBA" id="ARBA00022723"/>
    </source>
</evidence>
<dbReference type="InterPro" id="IPR007219">
    <property type="entry name" value="XnlR_reg_dom"/>
</dbReference>
<evidence type="ECO:0000313" key="6">
    <source>
        <dbReference type="Proteomes" id="UP000012174"/>
    </source>
</evidence>
<accession>M7SYH7</accession>
<keyword evidence="1" id="KW-0479">Metal-binding</keyword>
<evidence type="ECO:0000259" key="4">
    <source>
        <dbReference type="PROSITE" id="PS50048"/>
    </source>
</evidence>
<reference evidence="6" key="1">
    <citation type="journal article" date="2013" name="Genome Announc.">
        <title>Draft genome sequence of the grapevine dieback fungus Eutypa lata UCR-EL1.</title>
        <authorList>
            <person name="Blanco-Ulate B."/>
            <person name="Rolshausen P.E."/>
            <person name="Cantu D."/>
        </authorList>
    </citation>
    <scope>NUCLEOTIDE SEQUENCE [LARGE SCALE GENOMIC DNA]</scope>
    <source>
        <strain evidence="6">UCR-EL1</strain>
    </source>
</reference>
<dbReference type="Pfam" id="PF00172">
    <property type="entry name" value="Zn_clus"/>
    <property type="match status" value="1"/>
</dbReference>
<name>M7SYH7_EUTLA</name>
<dbReference type="CDD" id="cd00067">
    <property type="entry name" value="GAL4"/>
    <property type="match status" value="1"/>
</dbReference>
<protein>
    <submittedName>
        <fullName evidence="5">Putative c6 zinc finger domain-containing protein</fullName>
    </submittedName>
</protein>
<dbReference type="PROSITE" id="PS50048">
    <property type="entry name" value="ZN2_CY6_FUNGAL_2"/>
    <property type="match status" value="1"/>
</dbReference>
<feature type="compositionally biased region" description="Polar residues" evidence="3">
    <location>
        <begin position="1"/>
        <end position="17"/>
    </location>
</feature>
<dbReference type="Proteomes" id="UP000012174">
    <property type="component" value="Unassembled WGS sequence"/>
</dbReference>
<dbReference type="GO" id="GO:0008270">
    <property type="term" value="F:zinc ion binding"/>
    <property type="evidence" value="ECO:0007669"/>
    <property type="project" value="InterPro"/>
</dbReference>
<dbReference type="HOGENOM" id="CLU_015502_0_1_1"/>
<feature type="domain" description="Zn(2)-C6 fungal-type" evidence="4">
    <location>
        <begin position="61"/>
        <end position="90"/>
    </location>
</feature>
<dbReference type="InterPro" id="IPR036864">
    <property type="entry name" value="Zn2-C6_fun-type_DNA-bd_sf"/>
</dbReference>
<dbReference type="KEGG" id="ela:UCREL1_1307"/>
<dbReference type="SMART" id="SM00066">
    <property type="entry name" value="GAL4"/>
    <property type="match status" value="1"/>
</dbReference>
<dbReference type="OrthoDB" id="5367487at2759"/>
<dbReference type="GO" id="GO:0000981">
    <property type="term" value="F:DNA-binding transcription factor activity, RNA polymerase II-specific"/>
    <property type="evidence" value="ECO:0007669"/>
    <property type="project" value="InterPro"/>
</dbReference>
<evidence type="ECO:0000313" key="5">
    <source>
        <dbReference type="EMBL" id="EMR71654.1"/>
    </source>
</evidence>
<dbReference type="InterPro" id="IPR001138">
    <property type="entry name" value="Zn2Cys6_DnaBD"/>
</dbReference>
<feature type="compositionally biased region" description="Low complexity" evidence="3">
    <location>
        <begin position="115"/>
        <end position="125"/>
    </location>
</feature>
<gene>
    <name evidence="5" type="ORF">UCREL1_1307</name>
</gene>
<dbReference type="EMBL" id="KB705607">
    <property type="protein sequence ID" value="EMR71654.1"/>
    <property type="molecule type" value="Genomic_DNA"/>
</dbReference>
<dbReference type="eggNOG" id="ENOG502RF8N">
    <property type="taxonomic scope" value="Eukaryota"/>
</dbReference>
<dbReference type="AlphaFoldDB" id="M7SYH7"/>
<evidence type="ECO:0000256" key="2">
    <source>
        <dbReference type="ARBA" id="ARBA00023242"/>
    </source>
</evidence>
<dbReference type="GO" id="GO:0006351">
    <property type="term" value="P:DNA-templated transcription"/>
    <property type="evidence" value="ECO:0007669"/>
    <property type="project" value="InterPro"/>
</dbReference>
<dbReference type="Pfam" id="PF04082">
    <property type="entry name" value="Fungal_trans"/>
    <property type="match status" value="1"/>
</dbReference>
<proteinExistence type="predicted"/>
<feature type="region of interest" description="Disordered" evidence="3">
    <location>
        <begin position="1"/>
        <end position="53"/>
    </location>
</feature>
<organism evidence="5 6">
    <name type="scientific">Eutypa lata (strain UCR-EL1)</name>
    <name type="common">Grapevine dieback disease fungus</name>
    <name type="synonym">Eutypa armeniacae</name>
    <dbReference type="NCBI Taxonomy" id="1287681"/>
    <lineage>
        <taxon>Eukaryota</taxon>
        <taxon>Fungi</taxon>
        <taxon>Dikarya</taxon>
        <taxon>Ascomycota</taxon>
        <taxon>Pezizomycotina</taxon>
        <taxon>Sordariomycetes</taxon>
        <taxon>Xylariomycetidae</taxon>
        <taxon>Xylariales</taxon>
        <taxon>Diatrypaceae</taxon>
        <taxon>Eutypa</taxon>
    </lineage>
</organism>
<keyword evidence="6" id="KW-1185">Reference proteome</keyword>
<keyword evidence="2" id="KW-0539">Nucleus</keyword>
<dbReference type="PANTHER" id="PTHR47431:SF1">
    <property type="entry name" value="ZN(II)2CYS6 TRANSCRIPTION FACTOR (EUROFUNG)"/>
    <property type="match status" value="1"/>
</dbReference>
<dbReference type="PANTHER" id="PTHR47431">
    <property type="entry name" value="ZN(II)2CYS6 TRANSCRIPTION FACTOR (EUROFUNG)-RELATED"/>
    <property type="match status" value="1"/>
</dbReference>
<dbReference type="OMA" id="WDLFIID"/>
<dbReference type="SUPFAM" id="SSF57701">
    <property type="entry name" value="Zn2/Cys6 DNA-binding domain"/>
    <property type="match status" value="1"/>
</dbReference>
<sequence length="630" mass="69556">MSSTSYPQEISPSSNGSPGEMYNVLGQPDATTDPHSMPLVPASVDSMSMDSRAPPSTVPAACLACRGKHLKCDGLNPCSRCKTTNSECIYIASRRGYKGPRRGTATNPNKRHASDSPPSVDGGGSDSCPMLLGASVATPAAPSVATFNPSLVFTEPPLTPFATPGIHTMQLFRNPYLNASSGALVEAPFRSQRSLPDRCIDSFYFHFFPGHPSMLPRDHLMKMGKERNLEPLFAAMRWVGSLYIDAGPSRASFFDEAMRLIYAADVVKDGFLVQAMTILLIGLDGNCEQEKARDILGDVEQIAVEIGLYTRAYATVHGAGNPTLEESWRRTWWDLLVVDGMVAGVHRATNFLLYDIVADVALPCEEQQYLSGPMYMEDFDDQIFNGEDREFSSFTYRIAAIRNLGRMMRLPNSGFPSDENVDRIESHISNWRIHLPASKRNCLTEDCKLDEMMFQAHMIIHACSIMLHQPLSQLDTSPAREVTACAPHRAVQSGDNFNIHTRHIITSACAVSKLVTYNVPITTHTHFFTCVLTLSSIVHLSKWALYYIADEDDLRQQIRLNIGALNKLSGVWKAAQRASGQVKGVAQDIYRAKKAQQQENPAYWVGYSQEQIISSMAADDGIMGEINTIL</sequence>
<dbReference type="PROSITE" id="PS00463">
    <property type="entry name" value="ZN2_CY6_FUNGAL_1"/>
    <property type="match status" value="1"/>
</dbReference>
<dbReference type="CDD" id="cd12148">
    <property type="entry name" value="fungal_TF_MHR"/>
    <property type="match status" value="1"/>
</dbReference>
<dbReference type="STRING" id="1287681.M7SYH7"/>